<dbReference type="InterPro" id="IPR016181">
    <property type="entry name" value="Acyl_CoA_acyltransferase"/>
</dbReference>
<name>A0ABM7PUR2_SINCY</name>
<organism evidence="1 2">
    <name type="scientific">Sinomonas cyclohexanicum</name>
    <name type="common">Corynebacterium cyclohexanicum</name>
    <dbReference type="NCBI Taxonomy" id="322009"/>
    <lineage>
        <taxon>Bacteria</taxon>
        <taxon>Bacillati</taxon>
        <taxon>Actinomycetota</taxon>
        <taxon>Actinomycetes</taxon>
        <taxon>Micrococcales</taxon>
        <taxon>Micrococcaceae</taxon>
        <taxon>Sinomonas</taxon>
    </lineage>
</organism>
<evidence type="ECO:0000313" key="2">
    <source>
        <dbReference type="Proteomes" id="UP001319861"/>
    </source>
</evidence>
<reference evidence="1 2" key="1">
    <citation type="journal article" date="2021" name="J. Biosci. Bioeng.">
        <title>Identification and characterization of a chc gene cluster responsible for the aromatization pathway of cyclohexanecarboxylate degradation in Sinomonas cyclohexanicum ATCC 51369.</title>
        <authorList>
            <person name="Yamamoto T."/>
            <person name="Hasegawa Y."/>
            <person name="Lau P.C.K."/>
            <person name="Iwaki H."/>
        </authorList>
    </citation>
    <scope>NUCLEOTIDE SEQUENCE [LARGE SCALE GENOMIC DNA]</scope>
    <source>
        <strain evidence="1 2">ATCC 51369</strain>
    </source>
</reference>
<gene>
    <name evidence="1" type="ORF">SCMU_18300</name>
</gene>
<dbReference type="RefSeq" id="WP_229232650.1">
    <property type="nucleotide sequence ID" value="NZ_AP024525.1"/>
</dbReference>
<dbReference type="EMBL" id="AP024525">
    <property type="protein sequence ID" value="BCT75988.1"/>
    <property type="molecule type" value="Genomic_DNA"/>
</dbReference>
<sequence>MPNWIPARAEHWALLQAFRCMPPLTPRYGDRTKRQVREHWANQLERNIHKIHKLPVRPPEHLLIALNVTPLRINALAWFEMKIKAGEPDAVYVQIGALAVHAQMQRNHLGAEGLELIKQTAAEWARAKSSRINLMRLEADVHAKNNPCISLISGAGWTALGKARSDGYQPWGAVYRVGA</sequence>
<dbReference type="SUPFAM" id="SSF55729">
    <property type="entry name" value="Acyl-CoA N-acyltransferases (Nat)"/>
    <property type="match status" value="1"/>
</dbReference>
<protein>
    <submittedName>
        <fullName evidence="1">Uncharacterized protein</fullName>
    </submittedName>
</protein>
<dbReference type="Gene3D" id="3.40.630.30">
    <property type="match status" value="1"/>
</dbReference>
<keyword evidence="2" id="KW-1185">Reference proteome</keyword>
<accession>A0ABM7PUR2</accession>
<evidence type="ECO:0000313" key="1">
    <source>
        <dbReference type="EMBL" id="BCT75988.1"/>
    </source>
</evidence>
<proteinExistence type="predicted"/>
<dbReference type="Proteomes" id="UP001319861">
    <property type="component" value="Chromosome"/>
</dbReference>